<dbReference type="EMBL" id="BMAU01021233">
    <property type="protein sequence ID" value="GFY02605.1"/>
    <property type="molecule type" value="Genomic_DNA"/>
</dbReference>
<reference evidence="1" key="1">
    <citation type="submission" date="2020-08" db="EMBL/GenBank/DDBJ databases">
        <title>Multicomponent nature underlies the extraordinary mechanical properties of spider dragline silk.</title>
        <authorList>
            <person name="Kono N."/>
            <person name="Nakamura H."/>
            <person name="Mori M."/>
            <person name="Yoshida Y."/>
            <person name="Ohtoshi R."/>
            <person name="Malay A.D."/>
            <person name="Moran D.A.P."/>
            <person name="Tomita M."/>
            <person name="Numata K."/>
            <person name="Arakawa K."/>
        </authorList>
    </citation>
    <scope>NUCLEOTIDE SEQUENCE</scope>
</reference>
<keyword evidence="2" id="KW-1185">Reference proteome</keyword>
<dbReference type="Proteomes" id="UP000887159">
    <property type="component" value="Unassembled WGS sequence"/>
</dbReference>
<evidence type="ECO:0000313" key="1">
    <source>
        <dbReference type="EMBL" id="GFY02605.1"/>
    </source>
</evidence>
<dbReference type="AlphaFoldDB" id="A0A8X6S193"/>
<protein>
    <submittedName>
        <fullName evidence="1">Uncharacterized protein</fullName>
    </submittedName>
</protein>
<comment type="caution">
    <text evidence="1">The sequence shown here is derived from an EMBL/GenBank/DDBJ whole genome shotgun (WGS) entry which is preliminary data.</text>
</comment>
<evidence type="ECO:0000313" key="2">
    <source>
        <dbReference type="Proteomes" id="UP000887159"/>
    </source>
</evidence>
<proteinExistence type="predicted"/>
<organism evidence="1 2">
    <name type="scientific">Trichonephila clavipes</name>
    <name type="common">Golden silk orbweaver</name>
    <name type="synonym">Nephila clavipes</name>
    <dbReference type="NCBI Taxonomy" id="2585209"/>
    <lineage>
        <taxon>Eukaryota</taxon>
        <taxon>Metazoa</taxon>
        <taxon>Ecdysozoa</taxon>
        <taxon>Arthropoda</taxon>
        <taxon>Chelicerata</taxon>
        <taxon>Arachnida</taxon>
        <taxon>Araneae</taxon>
        <taxon>Araneomorphae</taxon>
        <taxon>Entelegynae</taxon>
        <taxon>Araneoidea</taxon>
        <taxon>Nephilidae</taxon>
        <taxon>Trichonephila</taxon>
    </lineage>
</organism>
<sequence length="102" mass="11978">MPVMIQYLDHWAAAAPSPYAQGHIIKHCIIERGHKQASEVTISLQMRFDFEKPKPLLSRLPGPARLYLMNSPQLTLFLNLYNTSVRRFEEYLLSQMLYKNWN</sequence>
<accession>A0A8X6S193</accession>
<name>A0A8X6S193_TRICX</name>
<gene>
    <name evidence="1" type="ORF">TNCV_3504851</name>
</gene>